<keyword evidence="8" id="KW-0732">Signal</keyword>
<evidence type="ECO:0000256" key="6">
    <source>
        <dbReference type="PIRSR" id="PIRSR601461-2"/>
    </source>
</evidence>
<dbReference type="InterPro" id="IPR021109">
    <property type="entry name" value="Peptidase_aspartic_dom_sf"/>
</dbReference>
<keyword evidence="6" id="KW-1015">Disulfide bond</keyword>
<dbReference type="FunFam" id="2.40.70.10:FF:000115">
    <property type="entry name" value="Lysosomal aspartic protease"/>
    <property type="match status" value="1"/>
</dbReference>
<evidence type="ECO:0000313" key="10">
    <source>
        <dbReference type="EMBL" id="PSS35575.1"/>
    </source>
</evidence>
<dbReference type="Proteomes" id="UP000186601">
    <property type="component" value="Unassembled WGS sequence"/>
</dbReference>
<dbReference type="InterPro" id="IPR001461">
    <property type="entry name" value="Aspartic_peptidase_A1"/>
</dbReference>
<proteinExistence type="inferred from homology"/>
<dbReference type="InterPro" id="IPR001969">
    <property type="entry name" value="Aspartic_peptidase_AS"/>
</dbReference>
<dbReference type="PRINTS" id="PR00792">
    <property type="entry name" value="PEPSIN"/>
</dbReference>
<dbReference type="Pfam" id="PF00026">
    <property type="entry name" value="Asp"/>
    <property type="match status" value="1"/>
</dbReference>
<gene>
    <name evidence="10" type="ORF">PHLCEN_2v1452</name>
</gene>
<keyword evidence="11" id="KW-1185">Reference proteome</keyword>
<dbReference type="SUPFAM" id="SSF50630">
    <property type="entry name" value="Acid proteases"/>
    <property type="match status" value="1"/>
</dbReference>
<comment type="caution">
    <text evidence="10">The sequence shown here is derived from an EMBL/GenBank/DDBJ whole genome shotgun (WGS) entry which is preliminary data.</text>
</comment>
<keyword evidence="3 7" id="KW-0064">Aspartyl protease</keyword>
<dbReference type="InterPro" id="IPR033121">
    <property type="entry name" value="PEPTIDASE_A1"/>
</dbReference>
<keyword evidence="2 7" id="KW-0645">Protease</keyword>
<dbReference type="STRING" id="98765.A0A2R6RZW9"/>
<feature type="signal peptide" evidence="8">
    <location>
        <begin position="1"/>
        <end position="18"/>
    </location>
</feature>
<accession>A0A2R6RZW9</accession>
<evidence type="ECO:0000256" key="2">
    <source>
        <dbReference type="ARBA" id="ARBA00022670"/>
    </source>
</evidence>
<sequence>MLTIAFIISSLYLLATTAAPFQPESKGFKIALTKRATIATSYQGSVDPSKMKGHLAYTTAKIESGFDVYQRNTGKVHPLAGNRTMRKRSGHPLSLQDDDGTLWQGVISVGTPPQDFTVDFDTGSSDIFLASSLCNMYCAGHKSYHAENSTTAKNLFKSFNIEYGDGSSVAGLQYSDSVSIAEVTAENQTMGSAILYSSGFAPDEYPPDGLMGMAFPEISEYNANPVFQNLVAQNKTEDAVFAFKLAKTGSELFVGGVNDALYQGNFSYTNVTEKGYWQVNMDGACVAGNRTSGNVSAIIDTGTTLVVGNTESVRAFYAAIPGSKEAEKSIGSGFYTIPCNAIPDVSLSFGGRAFNISHETLSLGPVKQGSQDCLGGVAASDDQDYWIVGDVFLQNVYTAFDIGNSRVGFADLA</sequence>
<feature type="active site" evidence="5">
    <location>
        <position position="121"/>
    </location>
</feature>
<comment type="similarity">
    <text evidence="1 7">Belongs to the peptidase A1 family.</text>
</comment>
<dbReference type="OrthoDB" id="15189at2759"/>
<evidence type="ECO:0000256" key="4">
    <source>
        <dbReference type="ARBA" id="ARBA00022801"/>
    </source>
</evidence>
<dbReference type="PANTHER" id="PTHR47966">
    <property type="entry name" value="BETA-SITE APP-CLEAVING ENZYME, ISOFORM A-RELATED"/>
    <property type="match status" value="1"/>
</dbReference>
<dbReference type="EMBL" id="MLYV02000114">
    <property type="protein sequence ID" value="PSS35575.1"/>
    <property type="molecule type" value="Genomic_DNA"/>
</dbReference>
<dbReference type="AlphaFoldDB" id="A0A2R6RZW9"/>
<dbReference type="GO" id="GO:0006508">
    <property type="term" value="P:proteolysis"/>
    <property type="evidence" value="ECO:0007669"/>
    <property type="project" value="UniProtKB-KW"/>
</dbReference>
<protein>
    <recommendedName>
        <fullName evidence="9">Peptidase A1 domain-containing protein</fullName>
    </recommendedName>
</protein>
<dbReference type="Gene3D" id="2.40.70.10">
    <property type="entry name" value="Acid Proteases"/>
    <property type="match status" value="2"/>
</dbReference>
<evidence type="ECO:0000256" key="3">
    <source>
        <dbReference type="ARBA" id="ARBA00022750"/>
    </source>
</evidence>
<organism evidence="10 11">
    <name type="scientific">Hermanssonia centrifuga</name>
    <dbReference type="NCBI Taxonomy" id="98765"/>
    <lineage>
        <taxon>Eukaryota</taxon>
        <taxon>Fungi</taxon>
        <taxon>Dikarya</taxon>
        <taxon>Basidiomycota</taxon>
        <taxon>Agaricomycotina</taxon>
        <taxon>Agaricomycetes</taxon>
        <taxon>Polyporales</taxon>
        <taxon>Meruliaceae</taxon>
        <taxon>Hermanssonia</taxon>
    </lineage>
</organism>
<feature type="domain" description="Peptidase A1" evidence="9">
    <location>
        <begin position="103"/>
        <end position="410"/>
    </location>
</feature>
<feature type="chain" id="PRO_5015305134" description="Peptidase A1 domain-containing protein" evidence="8">
    <location>
        <begin position="19"/>
        <end position="413"/>
    </location>
</feature>
<keyword evidence="4 7" id="KW-0378">Hydrolase</keyword>
<dbReference type="PROSITE" id="PS51767">
    <property type="entry name" value="PEPTIDASE_A1"/>
    <property type="match status" value="1"/>
</dbReference>
<dbReference type="PROSITE" id="PS00141">
    <property type="entry name" value="ASP_PROTEASE"/>
    <property type="match status" value="2"/>
</dbReference>
<evidence type="ECO:0000256" key="5">
    <source>
        <dbReference type="PIRSR" id="PIRSR601461-1"/>
    </source>
</evidence>
<dbReference type="GO" id="GO:0004190">
    <property type="term" value="F:aspartic-type endopeptidase activity"/>
    <property type="evidence" value="ECO:0007669"/>
    <property type="project" value="UniProtKB-KW"/>
</dbReference>
<feature type="disulfide bond" evidence="6">
    <location>
        <begin position="134"/>
        <end position="138"/>
    </location>
</feature>
<evidence type="ECO:0000256" key="1">
    <source>
        <dbReference type="ARBA" id="ARBA00007447"/>
    </source>
</evidence>
<evidence type="ECO:0000313" key="11">
    <source>
        <dbReference type="Proteomes" id="UP000186601"/>
    </source>
</evidence>
<name>A0A2R6RZW9_9APHY</name>
<evidence type="ECO:0000259" key="9">
    <source>
        <dbReference type="PROSITE" id="PS51767"/>
    </source>
</evidence>
<evidence type="ECO:0000256" key="8">
    <source>
        <dbReference type="SAM" id="SignalP"/>
    </source>
</evidence>
<dbReference type="PANTHER" id="PTHR47966:SF51">
    <property type="entry name" value="BETA-SITE APP-CLEAVING ENZYME, ISOFORM A-RELATED"/>
    <property type="match status" value="1"/>
</dbReference>
<reference evidence="10 11" key="1">
    <citation type="submission" date="2018-02" db="EMBL/GenBank/DDBJ databases">
        <title>Genome sequence of the basidiomycete white-rot fungus Phlebia centrifuga.</title>
        <authorList>
            <person name="Granchi Z."/>
            <person name="Peng M."/>
            <person name="de Vries R.P."/>
            <person name="Hilden K."/>
            <person name="Makela M.R."/>
            <person name="Grigoriev I."/>
            <person name="Riley R."/>
        </authorList>
    </citation>
    <scope>NUCLEOTIDE SEQUENCE [LARGE SCALE GENOMIC DNA]</scope>
    <source>
        <strain evidence="10 11">FBCC195</strain>
    </source>
</reference>
<feature type="active site" evidence="5">
    <location>
        <position position="300"/>
    </location>
</feature>
<evidence type="ECO:0000256" key="7">
    <source>
        <dbReference type="RuleBase" id="RU000454"/>
    </source>
</evidence>